<evidence type="ECO:0000256" key="5">
    <source>
        <dbReference type="ARBA" id="ARBA00022737"/>
    </source>
</evidence>
<comment type="similarity">
    <text evidence="2">Belongs to the mitochondrial carrier (TC 2.A.29) family.</text>
</comment>
<name>A0A812JHD9_9DINO</name>
<evidence type="ECO:0000256" key="4">
    <source>
        <dbReference type="ARBA" id="ARBA00022692"/>
    </source>
</evidence>
<dbReference type="Pfam" id="PF00153">
    <property type="entry name" value="Mito_carr"/>
    <property type="match status" value="3"/>
</dbReference>
<dbReference type="InterPro" id="IPR001611">
    <property type="entry name" value="Leu-rich_rpt"/>
</dbReference>
<dbReference type="AlphaFoldDB" id="A0A812JHD9"/>
<dbReference type="SUPFAM" id="SSF103506">
    <property type="entry name" value="Mitochondrial carrier"/>
    <property type="match status" value="1"/>
</dbReference>
<dbReference type="Proteomes" id="UP000601435">
    <property type="component" value="Unassembled WGS sequence"/>
</dbReference>
<keyword evidence="7 8" id="KW-0472">Membrane</keyword>
<dbReference type="OrthoDB" id="756301at2759"/>
<evidence type="ECO:0000313" key="10">
    <source>
        <dbReference type="Proteomes" id="UP000601435"/>
    </source>
</evidence>
<evidence type="ECO:0000256" key="7">
    <source>
        <dbReference type="ARBA" id="ARBA00023136"/>
    </source>
</evidence>
<dbReference type="InterPro" id="IPR023395">
    <property type="entry name" value="MCP_dom_sf"/>
</dbReference>
<dbReference type="EMBL" id="CAJNJA010006149">
    <property type="protein sequence ID" value="CAE7206463.1"/>
    <property type="molecule type" value="Genomic_DNA"/>
</dbReference>
<keyword evidence="6" id="KW-1133">Transmembrane helix</keyword>
<evidence type="ECO:0000256" key="3">
    <source>
        <dbReference type="ARBA" id="ARBA00022448"/>
    </source>
</evidence>
<evidence type="ECO:0000256" key="2">
    <source>
        <dbReference type="ARBA" id="ARBA00006375"/>
    </source>
</evidence>
<dbReference type="SMART" id="SM00368">
    <property type="entry name" value="LRR_RI"/>
    <property type="match status" value="3"/>
</dbReference>
<comment type="caution">
    <text evidence="9">The sequence shown here is derived from an EMBL/GenBank/DDBJ whole genome shotgun (WGS) entry which is preliminary data.</text>
</comment>
<keyword evidence="10" id="KW-1185">Reference proteome</keyword>
<dbReference type="PANTHER" id="PTHR45618">
    <property type="entry name" value="MITOCHONDRIAL DICARBOXYLATE CARRIER-RELATED"/>
    <property type="match status" value="1"/>
</dbReference>
<reference evidence="9" key="1">
    <citation type="submission" date="2021-02" db="EMBL/GenBank/DDBJ databases">
        <authorList>
            <person name="Dougan E. K."/>
            <person name="Rhodes N."/>
            <person name="Thang M."/>
            <person name="Chan C."/>
        </authorList>
    </citation>
    <scope>NUCLEOTIDE SEQUENCE</scope>
</reference>
<gene>
    <name evidence="9" type="primary">PUMP2</name>
    <name evidence="9" type="ORF">SNEC2469_LOCUS1802</name>
</gene>
<evidence type="ECO:0000256" key="8">
    <source>
        <dbReference type="PROSITE-ProRule" id="PRU00282"/>
    </source>
</evidence>
<keyword evidence="3" id="KW-0813">Transport</keyword>
<dbReference type="Pfam" id="PF13516">
    <property type="entry name" value="LRR_6"/>
    <property type="match status" value="2"/>
</dbReference>
<keyword evidence="5" id="KW-0677">Repeat</keyword>
<feature type="repeat" description="Solcar" evidence="8">
    <location>
        <begin position="438"/>
        <end position="538"/>
    </location>
</feature>
<dbReference type="PROSITE" id="PS50920">
    <property type="entry name" value="SOLCAR"/>
    <property type="match status" value="3"/>
</dbReference>
<evidence type="ECO:0000256" key="6">
    <source>
        <dbReference type="ARBA" id="ARBA00022989"/>
    </source>
</evidence>
<organism evidence="9 10">
    <name type="scientific">Symbiodinium necroappetens</name>
    <dbReference type="NCBI Taxonomy" id="1628268"/>
    <lineage>
        <taxon>Eukaryota</taxon>
        <taxon>Sar</taxon>
        <taxon>Alveolata</taxon>
        <taxon>Dinophyceae</taxon>
        <taxon>Suessiales</taxon>
        <taxon>Symbiodiniaceae</taxon>
        <taxon>Symbiodinium</taxon>
    </lineage>
</organism>
<proteinExistence type="inferred from homology"/>
<dbReference type="InterPro" id="IPR032675">
    <property type="entry name" value="LRR_dom_sf"/>
</dbReference>
<dbReference type="GO" id="GO:0016020">
    <property type="term" value="C:membrane"/>
    <property type="evidence" value="ECO:0007669"/>
    <property type="project" value="UniProtKB-SubCell"/>
</dbReference>
<dbReference type="SUPFAM" id="SSF52047">
    <property type="entry name" value="RNI-like"/>
    <property type="match status" value="1"/>
</dbReference>
<feature type="repeat" description="Solcar" evidence="8">
    <location>
        <begin position="333"/>
        <end position="425"/>
    </location>
</feature>
<comment type="subcellular location">
    <subcellularLocation>
        <location evidence="1">Membrane</location>
        <topology evidence="1">Multi-pass membrane protein</topology>
    </subcellularLocation>
</comment>
<dbReference type="InterPro" id="IPR018108">
    <property type="entry name" value="MCP_transmembrane"/>
</dbReference>
<dbReference type="Gene3D" id="1.50.40.10">
    <property type="entry name" value="Mitochondrial carrier domain"/>
    <property type="match status" value="1"/>
</dbReference>
<keyword evidence="4 8" id="KW-0812">Transmembrane</keyword>
<evidence type="ECO:0000256" key="1">
    <source>
        <dbReference type="ARBA" id="ARBA00004141"/>
    </source>
</evidence>
<dbReference type="InterPro" id="IPR050391">
    <property type="entry name" value="Mito_Metabolite_Transporter"/>
</dbReference>
<accession>A0A812JHD9</accession>
<evidence type="ECO:0000313" key="9">
    <source>
        <dbReference type="EMBL" id="CAE7206463.1"/>
    </source>
</evidence>
<dbReference type="Gene3D" id="3.80.10.10">
    <property type="entry name" value="Ribonuclease Inhibitor"/>
    <property type="match status" value="1"/>
</dbReference>
<sequence length="638" mass="67071">MDLLVQLDAAVLSRILSSLPQRQALALTILAQDWLQLVAAHLWRLVVSPDLSPGLAQTAATHCVRLREVVFQSSSQAAQASEQEARAFWLRAAGIWRSLLTTPVAPLRQLTLRGSGEADGKSAVPFLAELPKSADLCLRDFHVENMMDVENQGIMAFLLEFLPPLPLTSLRLRNCNLKSSEILDLCRALQMAPMLNSLSDLDLSQNAMFEEGAGALAQLLPVSGLRSLALSGNGLGPVGLAALANAFPPSLKHLDLSLNGLGTVGLAVLQQSNLRLESLNVRGNWLGASDTEVLPRLLRSMSDSISRNSTYWSALANVCHTTTSGSLLSSAMASPAKEIGAAMVAATAVPLALNWTDVIKTRMQGIPSPGCTVPAYTGGFLTVAQRVLAEEGLLALWSTGMLASLGRECTVVGTRIGAYPAVRDGLSMVAKGKSGGEAGLGSKFSAGVVLGALSGLLASPFDLVRIRVQAEAGRCDSGILTTGLCAGQPQRIRGTVSGFKAVLSNGVLNIFRGSGINVVRSVCMTVGTVPVYEHSKHLAKSQGVADSPALHLGAGVVAGLAGTTVTAPADVVRTRIMQEGGASRTHVISAVSAIARDRGLAGFFRGWIPAYMRVGPLFLLMPALVEQVRKLFGLDFIV</sequence>
<feature type="repeat" description="Solcar" evidence="8">
    <location>
        <begin position="546"/>
        <end position="631"/>
    </location>
</feature>
<protein>
    <submittedName>
        <fullName evidence="9">PUMP2 protein</fullName>
    </submittedName>
</protein>